<keyword evidence="2 4" id="KW-0732">Signal</keyword>
<sequence>MNALIKKSLCTMLAAMTALPLFYVPVSSKVSAANDAVINVTAPKQVIRGFGGMTHSGWIGDLTASERETAFGNGPNQLGFSVLRIPIDENRNNWLREVETAKKAIEHGAIVFASPWNPPTDMTELVTLGTTSGGGSTYEAESLTTLTGAVAGSSFTGYTGSGYVSFQNASGSAVQWNTILIGSTGTKNIKIRYSLPSGTSNLDVYVNGTLALSNIPFEATGSGNTWKDKSIQVPMVNGTSTLKLVTTGTGGPNIDNINVTAYTQITQAKRLKYDKYEAYAQYLNEFDTFMKNNGVNLYAISVQNEPDYAHDWTWWSPEEMLRFMKENAGSINNRVIAPESFSYVKNMSDPILNDPQALANMDILGAHTYGTQYSDFPYPLFEQKGAGKELWMTEVYYPNSETNSADRWPEALGVAEHMYNAMVEGNFQTYVWWYIRRNYGPIKEDGTISKRGYSMAHYSKFVRPGDVRVDATKNPANGVYVSAYKGANNKIVIVAINKNTSSVNQRFTVQNGTASAVSSWVTDSTRNLAAGSALQMSGNGFSADLPAQSVTTFVVQP</sequence>
<dbReference type="Pfam" id="PF17189">
    <property type="entry name" value="Glyco_hydro_30C"/>
    <property type="match status" value="1"/>
</dbReference>
<feature type="domain" description="CBM6" evidence="5">
    <location>
        <begin position="136"/>
        <end position="260"/>
    </location>
</feature>
<dbReference type="PANTHER" id="PTHR11069">
    <property type="entry name" value="GLUCOSYLCERAMIDASE"/>
    <property type="match status" value="1"/>
</dbReference>
<dbReference type="SUPFAM" id="SSF49785">
    <property type="entry name" value="Galactose-binding domain-like"/>
    <property type="match status" value="1"/>
</dbReference>
<gene>
    <name evidence="6" type="ORF">EC604_07065</name>
</gene>
<protein>
    <submittedName>
        <fullName evidence="6">Carbohydrate-binding protein</fullName>
    </submittedName>
</protein>
<organism evidence="6 7">
    <name type="scientific">Paenibacillus amylolyticus</name>
    <dbReference type="NCBI Taxonomy" id="1451"/>
    <lineage>
        <taxon>Bacteria</taxon>
        <taxon>Bacillati</taxon>
        <taxon>Bacillota</taxon>
        <taxon>Bacilli</taxon>
        <taxon>Bacillales</taxon>
        <taxon>Paenibacillaceae</taxon>
        <taxon>Paenibacillus</taxon>
    </lineage>
</organism>
<dbReference type="AlphaFoldDB" id="A0A5M9WPR0"/>
<name>A0A5M9WPR0_PAEAM</name>
<feature type="chain" id="PRO_5024399236" evidence="4">
    <location>
        <begin position="33"/>
        <end position="557"/>
    </location>
</feature>
<reference evidence="6 7" key="1">
    <citation type="journal article" date="2019" name="J. Ind. Microbiol. Biotechnol.">
        <title>Paenibacillus amylolyticus 27C64 has a diverse set of carbohydrate-active enzymes and complete pectin deconstruction system.</title>
        <authorList>
            <person name="Keggi C."/>
            <person name="Doran-Peterson J."/>
        </authorList>
    </citation>
    <scope>NUCLEOTIDE SEQUENCE [LARGE SCALE GENOMIC DNA]</scope>
    <source>
        <strain evidence="6 7">27C64</strain>
    </source>
</reference>
<dbReference type="GO" id="GO:0030246">
    <property type="term" value="F:carbohydrate binding"/>
    <property type="evidence" value="ECO:0007669"/>
    <property type="project" value="InterPro"/>
</dbReference>
<dbReference type="Gene3D" id="2.60.120.260">
    <property type="entry name" value="Galactose-binding domain-like"/>
    <property type="match status" value="1"/>
</dbReference>
<evidence type="ECO:0000259" key="5">
    <source>
        <dbReference type="PROSITE" id="PS51175"/>
    </source>
</evidence>
<keyword evidence="3" id="KW-0378">Hydrolase</keyword>
<dbReference type="InterPro" id="IPR013780">
    <property type="entry name" value="Glyco_hydro_b"/>
</dbReference>
<dbReference type="PANTHER" id="PTHR11069:SF38">
    <property type="entry name" value="GLUCURONOXYLANASE XYNC"/>
    <property type="match status" value="1"/>
</dbReference>
<proteinExistence type="inferred from homology"/>
<dbReference type="InterPro" id="IPR008979">
    <property type="entry name" value="Galactose-bd-like_sf"/>
</dbReference>
<dbReference type="OrthoDB" id="9806701at2"/>
<evidence type="ECO:0000313" key="6">
    <source>
        <dbReference type="EMBL" id="KAA8783604.1"/>
    </source>
</evidence>
<evidence type="ECO:0000313" key="7">
    <source>
        <dbReference type="Proteomes" id="UP000323664"/>
    </source>
</evidence>
<dbReference type="SUPFAM" id="SSF51445">
    <property type="entry name" value="(Trans)glycosidases"/>
    <property type="match status" value="2"/>
</dbReference>
<evidence type="ECO:0000256" key="4">
    <source>
        <dbReference type="SAM" id="SignalP"/>
    </source>
</evidence>
<evidence type="ECO:0000256" key="1">
    <source>
        <dbReference type="ARBA" id="ARBA00005382"/>
    </source>
</evidence>
<dbReference type="InterPro" id="IPR033452">
    <property type="entry name" value="GH30_C"/>
</dbReference>
<dbReference type="SUPFAM" id="SSF51011">
    <property type="entry name" value="Glycosyl hydrolase domain"/>
    <property type="match status" value="1"/>
</dbReference>
<evidence type="ECO:0000256" key="3">
    <source>
        <dbReference type="ARBA" id="ARBA00022801"/>
    </source>
</evidence>
<dbReference type="GO" id="GO:0004348">
    <property type="term" value="F:glucosylceramidase activity"/>
    <property type="evidence" value="ECO:0007669"/>
    <property type="project" value="InterPro"/>
</dbReference>
<dbReference type="InterPro" id="IPR001139">
    <property type="entry name" value="Glyco_hydro_30"/>
</dbReference>
<dbReference type="GO" id="GO:0016020">
    <property type="term" value="C:membrane"/>
    <property type="evidence" value="ECO:0007669"/>
    <property type="project" value="GOC"/>
</dbReference>
<accession>A0A5M9WPR0</accession>
<comment type="caution">
    <text evidence="6">The sequence shown here is derived from an EMBL/GenBank/DDBJ whole genome shotgun (WGS) entry which is preliminary data.</text>
</comment>
<dbReference type="InterPro" id="IPR017853">
    <property type="entry name" value="GH"/>
</dbReference>
<dbReference type="EMBL" id="RIAS01000003">
    <property type="protein sequence ID" value="KAA8783604.1"/>
    <property type="molecule type" value="Genomic_DNA"/>
</dbReference>
<dbReference type="GO" id="GO:0006665">
    <property type="term" value="P:sphingolipid metabolic process"/>
    <property type="evidence" value="ECO:0007669"/>
    <property type="project" value="InterPro"/>
</dbReference>
<feature type="signal peptide" evidence="4">
    <location>
        <begin position="1"/>
        <end position="32"/>
    </location>
</feature>
<evidence type="ECO:0000256" key="2">
    <source>
        <dbReference type="ARBA" id="ARBA00022729"/>
    </source>
</evidence>
<comment type="similarity">
    <text evidence="1">Belongs to the glycosyl hydrolase 30 family.</text>
</comment>
<dbReference type="Proteomes" id="UP000323664">
    <property type="component" value="Unassembled WGS sequence"/>
</dbReference>
<dbReference type="Pfam" id="PF03422">
    <property type="entry name" value="CBM_6"/>
    <property type="match status" value="1"/>
</dbReference>
<dbReference type="PROSITE" id="PS51175">
    <property type="entry name" value="CBM6"/>
    <property type="match status" value="1"/>
</dbReference>
<dbReference type="InterPro" id="IPR005084">
    <property type="entry name" value="CBM6"/>
</dbReference>
<dbReference type="Gene3D" id="3.20.20.80">
    <property type="entry name" value="Glycosidases"/>
    <property type="match status" value="2"/>
</dbReference>
<dbReference type="Gene3D" id="2.60.40.1180">
    <property type="entry name" value="Golgi alpha-mannosidase II"/>
    <property type="match status" value="1"/>
</dbReference>